<evidence type="ECO:0000259" key="3">
    <source>
        <dbReference type="PROSITE" id="PS50887"/>
    </source>
</evidence>
<dbReference type="InterPro" id="IPR043128">
    <property type="entry name" value="Rev_trsase/Diguanyl_cyclase"/>
</dbReference>
<dbReference type="Pfam" id="PF00563">
    <property type="entry name" value="EAL"/>
    <property type="match status" value="1"/>
</dbReference>
<protein>
    <submittedName>
        <fullName evidence="4">Sensory box histidine kinase/response regulator</fullName>
    </submittedName>
</protein>
<dbReference type="PROSITE" id="PS50110">
    <property type="entry name" value="RESPONSE_REGULATORY"/>
    <property type="match status" value="1"/>
</dbReference>
<dbReference type="GO" id="GO:0000160">
    <property type="term" value="P:phosphorelay signal transduction system"/>
    <property type="evidence" value="ECO:0007669"/>
    <property type="project" value="InterPro"/>
</dbReference>
<organism evidence="4">
    <name type="scientific">hydrothermal vent metagenome</name>
    <dbReference type="NCBI Taxonomy" id="652676"/>
    <lineage>
        <taxon>unclassified sequences</taxon>
        <taxon>metagenomes</taxon>
        <taxon>ecological metagenomes</taxon>
    </lineage>
</organism>
<dbReference type="InterPro" id="IPR035919">
    <property type="entry name" value="EAL_sf"/>
</dbReference>
<dbReference type="SMART" id="SM00448">
    <property type="entry name" value="REC"/>
    <property type="match status" value="1"/>
</dbReference>
<dbReference type="Pfam" id="PF00072">
    <property type="entry name" value="Response_reg"/>
    <property type="match status" value="1"/>
</dbReference>
<dbReference type="InterPro" id="IPR001633">
    <property type="entry name" value="EAL_dom"/>
</dbReference>
<dbReference type="Gene3D" id="3.40.50.2300">
    <property type="match status" value="1"/>
</dbReference>
<name>A0A3B1AN91_9ZZZZ</name>
<dbReference type="InterPro" id="IPR001789">
    <property type="entry name" value="Sig_transdc_resp-reg_receiver"/>
</dbReference>
<dbReference type="SMART" id="SM00267">
    <property type="entry name" value="GGDEF"/>
    <property type="match status" value="1"/>
</dbReference>
<evidence type="ECO:0000259" key="2">
    <source>
        <dbReference type="PROSITE" id="PS50883"/>
    </source>
</evidence>
<dbReference type="EMBL" id="UOFU01000315">
    <property type="protein sequence ID" value="VAX03181.1"/>
    <property type="molecule type" value="Genomic_DNA"/>
</dbReference>
<dbReference type="GO" id="GO:0016301">
    <property type="term" value="F:kinase activity"/>
    <property type="evidence" value="ECO:0007669"/>
    <property type="project" value="UniProtKB-KW"/>
</dbReference>
<dbReference type="CDD" id="cd01948">
    <property type="entry name" value="EAL"/>
    <property type="match status" value="1"/>
</dbReference>
<dbReference type="CDD" id="cd00156">
    <property type="entry name" value="REC"/>
    <property type="match status" value="1"/>
</dbReference>
<dbReference type="InterPro" id="IPR050706">
    <property type="entry name" value="Cyclic-di-GMP_PDE-like"/>
</dbReference>
<dbReference type="Gene3D" id="3.30.70.270">
    <property type="match status" value="1"/>
</dbReference>
<dbReference type="FunFam" id="3.30.70.270:FF:000001">
    <property type="entry name" value="Diguanylate cyclase domain protein"/>
    <property type="match status" value="1"/>
</dbReference>
<dbReference type="SMART" id="SM00052">
    <property type="entry name" value="EAL"/>
    <property type="match status" value="1"/>
</dbReference>
<keyword evidence="4" id="KW-0418">Kinase</keyword>
<evidence type="ECO:0000313" key="4">
    <source>
        <dbReference type="EMBL" id="VAX03181.1"/>
    </source>
</evidence>
<feature type="domain" description="EAL" evidence="2">
    <location>
        <begin position="315"/>
        <end position="569"/>
    </location>
</feature>
<dbReference type="SUPFAM" id="SSF141868">
    <property type="entry name" value="EAL domain-like"/>
    <property type="match status" value="1"/>
</dbReference>
<dbReference type="InterPro" id="IPR000160">
    <property type="entry name" value="GGDEF_dom"/>
</dbReference>
<dbReference type="NCBIfam" id="TIGR00254">
    <property type="entry name" value="GGDEF"/>
    <property type="match status" value="1"/>
</dbReference>
<reference evidence="4" key="1">
    <citation type="submission" date="2018-06" db="EMBL/GenBank/DDBJ databases">
        <authorList>
            <person name="Zhirakovskaya E."/>
        </authorList>
    </citation>
    <scope>NUCLEOTIDE SEQUENCE</scope>
</reference>
<dbReference type="Pfam" id="PF00990">
    <property type="entry name" value="GGDEF"/>
    <property type="match status" value="1"/>
</dbReference>
<dbReference type="InterPro" id="IPR029787">
    <property type="entry name" value="Nucleotide_cyclase"/>
</dbReference>
<proteinExistence type="predicted"/>
<dbReference type="GO" id="GO:0071111">
    <property type="term" value="F:cyclic-guanylate-specific phosphodiesterase activity"/>
    <property type="evidence" value="ECO:0007669"/>
    <property type="project" value="InterPro"/>
</dbReference>
<dbReference type="PANTHER" id="PTHR33121:SF23">
    <property type="entry name" value="CYCLIC DI-GMP PHOSPHODIESTERASE PDEB"/>
    <property type="match status" value="1"/>
</dbReference>
<dbReference type="PANTHER" id="PTHR33121">
    <property type="entry name" value="CYCLIC DI-GMP PHOSPHODIESTERASE PDEF"/>
    <property type="match status" value="1"/>
</dbReference>
<sequence length="569" mass="63296">MGNSLRVLVVEDSEDDALLLDRELRRSGYSPRSLRVQTAERLQAALQEHTWDVVVTDHNLPGFSSEAALAIVKDSGLDLPVIIVSGSIGEDIAVAAMKMGAHDYIMKDNLMRLVPAIERELREAELRRSHRLAEATIHHLAFHDHLTGLVNRHEFDRRLKEALRSAKESEHAHVLLYLDLDQFKVINDTCGHQAGDQLLRQLAVVLREKVRSNDTLARLGGDEFGLLLESCPLEQAHQIAEGIREAVANFRFVWKDKTFSVGVSIGMTPITSDAQGVDEVLSAADVACYTAKDLGRNRVHVYLDDDSELLRRHNEMRWVSRIKQALEDERFVLYLQPMQALDADACLRAHSEFLLRMVGDDGKIILPGAFIPAAERYGIMTMLDRWVVKSVIEYLAGLYQRTPDTTELGTFFVNLSGASLNDAAFFSYISEQLKINRLPPELLCFEVTETAAISNLHLAVDFIHGIRSLGCQFALDDFGSGLSSFSYLKAMPVDYLKIDGGFVRDITSDPMNYAIVQAVNEIGHVAGLRTIAEFVENDAVFSTLQDIGVDLAQGYGIARPMAVLPVALL</sequence>
<feature type="domain" description="Response regulatory" evidence="1">
    <location>
        <begin position="6"/>
        <end position="122"/>
    </location>
</feature>
<dbReference type="InterPro" id="IPR011006">
    <property type="entry name" value="CheY-like_superfamily"/>
</dbReference>
<keyword evidence="4" id="KW-0808">Transferase</keyword>
<dbReference type="PROSITE" id="PS50887">
    <property type="entry name" value="GGDEF"/>
    <property type="match status" value="1"/>
</dbReference>
<gene>
    <name evidence="4" type="ORF">MNBD_GAMMA20-480</name>
</gene>
<dbReference type="SUPFAM" id="SSF55073">
    <property type="entry name" value="Nucleotide cyclase"/>
    <property type="match status" value="1"/>
</dbReference>
<feature type="domain" description="GGDEF" evidence="3">
    <location>
        <begin position="171"/>
        <end position="304"/>
    </location>
</feature>
<dbReference type="PROSITE" id="PS50883">
    <property type="entry name" value="EAL"/>
    <property type="match status" value="1"/>
</dbReference>
<dbReference type="CDD" id="cd01949">
    <property type="entry name" value="GGDEF"/>
    <property type="match status" value="1"/>
</dbReference>
<dbReference type="SUPFAM" id="SSF52172">
    <property type="entry name" value="CheY-like"/>
    <property type="match status" value="1"/>
</dbReference>
<evidence type="ECO:0000259" key="1">
    <source>
        <dbReference type="PROSITE" id="PS50110"/>
    </source>
</evidence>
<accession>A0A3B1AN91</accession>
<dbReference type="AlphaFoldDB" id="A0A3B1AN91"/>
<dbReference type="Gene3D" id="3.20.20.450">
    <property type="entry name" value="EAL domain"/>
    <property type="match status" value="1"/>
</dbReference>